<evidence type="ECO:0000313" key="2">
    <source>
        <dbReference type="EMBL" id="KAG0524177.1"/>
    </source>
</evidence>
<evidence type="ECO:0000313" key="3">
    <source>
        <dbReference type="Proteomes" id="UP000807115"/>
    </source>
</evidence>
<accession>A0A921QLW2</accession>
<sequence>MEVETTRPPPAPAPASAPFIIMPSLAASASGQAGGGDEFTADDLAAADQLVQLSVSGGEEDQCCSSSVRSVNDAENEEDEDEDAAGRGLVDRRARKRYRLVSELYAATRQVKKAAGAGGGGDGSSRRRKGRDGTGN</sequence>
<dbReference type="PANTHER" id="PTHR35167">
    <property type="entry name" value="OS05G0216466 PROTEIN"/>
    <property type="match status" value="1"/>
</dbReference>
<dbReference type="Gramene" id="EES15227">
    <property type="protein sequence ID" value="EES15227"/>
    <property type="gene ID" value="SORBI_3007G176600"/>
</dbReference>
<feature type="region of interest" description="Disordered" evidence="1">
    <location>
        <begin position="111"/>
        <end position="136"/>
    </location>
</feature>
<feature type="compositionally biased region" description="Acidic residues" evidence="1">
    <location>
        <begin position="74"/>
        <end position="83"/>
    </location>
</feature>
<reference evidence="2" key="1">
    <citation type="journal article" date="2019" name="BMC Genomics">
        <title>A new reference genome for Sorghum bicolor reveals high levels of sequence similarity between sweet and grain genotypes: implications for the genetics of sugar metabolism.</title>
        <authorList>
            <person name="Cooper E.A."/>
            <person name="Brenton Z.W."/>
            <person name="Flinn B.S."/>
            <person name="Jenkins J."/>
            <person name="Shu S."/>
            <person name="Flowers D."/>
            <person name="Luo F."/>
            <person name="Wang Y."/>
            <person name="Xia P."/>
            <person name="Barry K."/>
            <person name="Daum C."/>
            <person name="Lipzen A."/>
            <person name="Yoshinaga Y."/>
            <person name="Schmutz J."/>
            <person name="Saski C."/>
            <person name="Vermerris W."/>
            <person name="Kresovich S."/>
        </authorList>
    </citation>
    <scope>NUCLEOTIDE SEQUENCE</scope>
</reference>
<reference evidence="2" key="2">
    <citation type="submission" date="2020-10" db="EMBL/GenBank/DDBJ databases">
        <authorList>
            <person name="Cooper E.A."/>
            <person name="Brenton Z.W."/>
            <person name="Flinn B.S."/>
            <person name="Jenkins J."/>
            <person name="Shu S."/>
            <person name="Flowers D."/>
            <person name="Luo F."/>
            <person name="Wang Y."/>
            <person name="Xia P."/>
            <person name="Barry K."/>
            <person name="Daum C."/>
            <person name="Lipzen A."/>
            <person name="Yoshinaga Y."/>
            <person name="Schmutz J."/>
            <person name="Saski C."/>
            <person name="Vermerris W."/>
            <person name="Kresovich S."/>
        </authorList>
    </citation>
    <scope>NUCLEOTIDE SEQUENCE</scope>
</reference>
<feature type="region of interest" description="Disordered" evidence="1">
    <location>
        <begin position="55"/>
        <end position="92"/>
    </location>
</feature>
<proteinExistence type="predicted"/>
<gene>
    <name evidence="2" type="ORF">BDA96_07G187800</name>
</gene>
<organism evidence="2 3">
    <name type="scientific">Sorghum bicolor</name>
    <name type="common">Sorghum</name>
    <name type="synonym">Sorghum vulgare</name>
    <dbReference type="NCBI Taxonomy" id="4558"/>
    <lineage>
        <taxon>Eukaryota</taxon>
        <taxon>Viridiplantae</taxon>
        <taxon>Streptophyta</taxon>
        <taxon>Embryophyta</taxon>
        <taxon>Tracheophyta</taxon>
        <taxon>Spermatophyta</taxon>
        <taxon>Magnoliopsida</taxon>
        <taxon>Liliopsida</taxon>
        <taxon>Poales</taxon>
        <taxon>Poaceae</taxon>
        <taxon>PACMAD clade</taxon>
        <taxon>Panicoideae</taxon>
        <taxon>Andropogonodae</taxon>
        <taxon>Andropogoneae</taxon>
        <taxon>Sorghinae</taxon>
        <taxon>Sorghum</taxon>
    </lineage>
</organism>
<dbReference type="OMA" id="GEEDQCC"/>
<evidence type="ECO:0000256" key="1">
    <source>
        <dbReference type="SAM" id="MobiDB-lite"/>
    </source>
</evidence>
<name>A0A921QLW2_SORBI</name>
<protein>
    <submittedName>
        <fullName evidence="2">Uncharacterized protein</fullName>
    </submittedName>
</protein>
<dbReference type="KEGG" id="sbi:8058031"/>
<dbReference type="Proteomes" id="UP000807115">
    <property type="component" value="Chromosome 7"/>
</dbReference>
<dbReference type="EMBL" id="CM027686">
    <property type="protein sequence ID" value="KAG0524177.1"/>
    <property type="molecule type" value="Genomic_DNA"/>
</dbReference>
<dbReference type="PANTHER" id="PTHR35167:SF1">
    <property type="entry name" value="OS08G0549900 PROTEIN"/>
    <property type="match status" value="1"/>
</dbReference>
<dbReference type="AlphaFoldDB" id="A0A921QLW2"/>
<comment type="caution">
    <text evidence="2">The sequence shown here is derived from an EMBL/GenBank/DDBJ whole genome shotgun (WGS) entry which is preliminary data.</text>
</comment>